<dbReference type="InterPro" id="IPR005647">
    <property type="entry name" value="Mnd1"/>
</dbReference>
<comment type="caution">
    <text evidence="12">The sequence shown here is derived from an EMBL/GenBank/DDBJ whole genome shotgun (WGS) entry which is preliminary data.</text>
</comment>
<dbReference type="EMBL" id="JAIWYP010000001">
    <property type="protein sequence ID" value="KAH3889991.1"/>
    <property type="molecule type" value="Genomic_DNA"/>
</dbReference>
<protein>
    <recommendedName>
        <fullName evidence="3 8">Meiotic nuclear division protein 1 homolog</fullName>
    </recommendedName>
</protein>
<feature type="domain" description="Mnd1 HTH" evidence="10">
    <location>
        <begin position="16"/>
        <end position="75"/>
    </location>
</feature>
<evidence type="ECO:0000259" key="11">
    <source>
        <dbReference type="Pfam" id="PF18517"/>
    </source>
</evidence>
<reference evidence="12" key="2">
    <citation type="submission" date="2020-11" db="EMBL/GenBank/DDBJ databases">
        <authorList>
            <person name="McCartney M.A."/>
            <person name="Auch B."/>
            <person name="Kono T."/>
            <person name="Mallez S."/>
            <person name="Becker A."/>
            <person name="Gohl D.M."/>
            <person name="Silverstein K.A.T."/>
            <person name="Koren S."/>
            <person name="Bechman K.B."/>
            <person name="Herman A."/>
            <person name="Abrahante J.E."/>
            <person name="Garbe J."/>
        </authorList>
    </citation>
    <scope>NUCLEOTIDE SEQUENCE</scope>
    <source>
        <strain evidence="12">Duluth1</strain>
        <tissue evidence="12">Whole animal</tissue>
    </source>
</reference>
<dbReference type="GO" id="GO:0003690">
    <property type="term" value="F:double-stranded DNA binding"/>
    <property type="evidence" value="ECO:0007669"/>
    <property type="project" value="InterPro"/>
</dbReference>
<evidence type="ECO:0000256" key="9">
    <source>
        <dbReference type="SAM" id="Coils"/>
    </source>
</evidence>
<comment type="subcellular location">
    <subcellularLocation>
        <location evidence="1 8">Nucleus</location>
    </subcellularLocation>
</comment>
<dbReference type="PANTHER" id="PTHR31398:SF0">
    <property type="entry name" value="MEIOTIC NUCLEAR DIVISION PROTEIN 1 HOMOLOG"/>
    <property type="match status" value="1"/>
</dbReference>
<dbReference type="AlphaFoldDB" id="A0A9D4N8X2"/>
<dbReference type="Proteomes" id="UP000828390">
    <property type="component" value="Unassembled WGS sequence"/>
</dbReference>
<keyword evidence="5" id="KW-0233">DNA recombination</keyword>
<evidence type="ECO:0000313" key="13">
    <source>
        <dbReference type="Proteomes" id="UP000828390"/>
    </source>
</evidence>
<keyword evidence="6 8" id="KW-0539">Nucleus</keyword>
<keyword evidence="4 9" id="KW-0175">Coiled coil</keyword>
<keyword evidence="7" id="KW-0469">Meiosis</keyword>
<dbReference type="InterPro" id="IPR040453">
    <property type="entry name" value="Mnd1_HTH"/>
</dbReference>
<feature type="coiled-coil region" evidence="9">
    <location>
        <begin position="86"/>
        <end position="147"/>
    </location>
</feature>
<proteinExistence type="inferred from homology"/>
<comment type="similarity">
    <text evidence="2 8">Belongs to the MND1 family.</text>
</comment>
<evidence type="ECO:0000256" key="6">
    <source>
        <dbReference type="ARBA" id="ARBA00023242"/>
    </source>
</evidence>
<feature type="domain" description="Leucine zipper with capping helix" evidence="11">
    <location>
        <begin position="150"/>
        <end position="204"/>
    </location>
</feature>
<dbReference type="GO" id="GO:0005634">
    <property type="term" value="C:nucleus"/>
    <property type="evidence" value="ECO:0007669"/>
    <property type="project" value="UniProtKB-SubCell"/>
</dbReference>
<accession>A0A9D4N8X2</accession>
<evidence type="ECO:0000256" key="3">
    <source>
        <dbReference type="ARBA" id="ARBA00013726"/>
    </source>
</evidence>
<dbReference type="PIRSF" id="PIRSF026991">
    <property type="entry name" value="Mnd1"/>
    <property type="match status" value="1"/>
</dbReference>
<evidence type="ECO:0000259" key="10">
    <source>
        <dbReference type="Pfam" id="PF03962"/>
    </source>
</evidence>
<evidence type="ECO:0000256" key="7">
    <source>
        <dbReference type="ARBA" id="ARBA00023254"/>
    </source>
</evidence>
<sequence>MSKRKGLSVEEKRQGMMEFFFEKKDFFQLKELERMCQKEKGITSMSVKEILTSLIDDGMVDTDKIGTSVYFWAFPSKASQNRRRKIDDLSVKVSEAETRCSSLRDAVAQARVGKEQTDDRTELLTQLSDAQSEKSRLEKELERYRECDPEVIAEVKQQTQVAKEAANRWTDNIFSTKSWIKNKFSFEEAVINKQFEIPEDLDYME</sequence>
<evidence type="ECO:0000256" key="2">
    <source>
        <dbReference type="ARBA" id="ARBA00005981"/>
    </source>
</evidence>
<dbReference type="Pfam" id="PF03962">
    <property type="entry name" value="Mnd1"/>
    <property type="match status" value="1"/>
</dbReference>
<gene>
    <name evidence="12" type="ORF">DPMN_014058</name>
</gene>
<dbReference type="OrthoDB" id="273345at2759"/>
<evidence type="ECO:0000256" key="5">
    <source>
        <dbReference type="ARBA" id="ARBA00023172"/>
    </source>
</evidence>
<evidence type="ECO:0000313" key="12">
    <source>
        <dbReference type="EMBL" id="KAH3889991.1"/>
    </source>
</evidence>
<dbReference type="Pfam" id="PF18517">
    <property type="entry name" value="LZ3wCH"/>
    <property type="match status" value="1"/>
</dbReference>
<dbReference type="InterPro" id="IPR040661">
    <property type="entry name" value="LZ3wCH"/>
</dbReference>
<keyword evidence="13" id="KW-1185">Reference proteome</keyword>
<organism evidence="12 13">
    <name type="scientific">Dreissena polymorpha</name>
    <name type="common">Zebra mussel</name>
    <name type="synonym">Mytilus polymorpha</name>
    <dbReference type="NCBI Taxonomy" id="45954"/>
    <lineage>
        <taxon>Eukaryota</taxon>
        <taxon>Metazoa</taxon>
        <taxon>Spiralia</taxon>
        <taxon>Lophotrochozoa</taxon>
        <taxon>Mollusca</taxon>
        <taxon>Bivalvia</taxon>
        <taxon>Autobranchia</taxon>
        <taxon>Heteroconchia</taxon>
        <taxon>Euheterodonta</taxon>
        <taxon>Imparidentia</taxon>
        <taxon>Neoheterodontei</taxon>
        <taxon>Myida</taxon>
        <taxon>Dreissenoidea</taxon>
        <taxon>Dreissenidae</taxon>
        <taxon>Dreissena</taxon>
    </lineage>
</organism>
<evidence type="ECO:0000256" key="8">
    <source>
        <dbReference type="PIRNR" id="PIRNR026991"/>
    </source>
</evidence>
<dbReference type="GO" id="GO:0007131">
    <property type="term" value="P:reciprocal meiotic recombination"/>
    <property type="evidence" value="ECO:0007669"/>
    <property type="project" value="InterPro"/>
</dbReference>
<comment type="function">
    <text evidence="8">Required for proper homologous chromosome pairing and efficient cross-over and intragenic recombination during meiosis.</text>
</comment>
<dbReference type="PANTHER" id="PTHR31398">
    <property type="entry name" value="MEIOTIC NUCLEAR DIVISION PROTEIN 1 HOMOLOG"/>
    <property type="match status" value="1"/>
</dbReference>
<evidence type="ECO:0000256" key="1">
    <source>
        <dbReference type="ARBA" id="ARBA00004123"/>
    </source>
</evidence>
<evidence type="ECO:0000256" key="4">
    <source>
        <dbReference type="ARBA" id="ARBA00023054"/>
    </source>
</evidence>
<name>A0A9D4N8X2_DREPO</name>
<reference evidence="12" key="1">
    <citation type="journal article" date="2019" name="bioRxiv">
        <title>The Genome of the Zebra Mussel, Dreissena polymorpha: A Resource for Invasive Species Research.</title>
        <authorList>
            <person name="McCartney M.A."/>
            <person name="Auch B."/>
            <person name="Kono T."/>
            <person name="Mallez S."/>
            <person name="Zhang Y."/>
            <person name="Obille A."/>
            <person name="Becker A."/>
            <person name="Abrahante J.E."/>
            <person name="Garbe J."/>
            <person name="Badalamenti J.P."/>
            <person name="Herman A."/>
            <person name="Mangelson H."/>
            <person name="Liachko I."/>
            <person name="Sullivan S."/>
            <person name="Sone E.D."/>
            <person name="Koren S."/>
            <person name="Silverstein K.A.T."/>
            <person name="Beckman K.B."/>
            <person name="Gohl D.M."/>
        </authorList>
    </citation>
    <scope>NUCLEOTIDE SEQUENCE</scope>
    <source>
        <strain evidence="12">Duluth1</strain>
        <tissue evidence="12">Whole animal</tissue>
    </source>
</reference>